<comment type="caution">
    <text evidence="2">The sequence shown here is derived from an EMBL/GenBank/DDBJ whole genome shotgun (WGS) entry which is preliminary data.</text>
</comment>
<sequence length="105" mass="11682">MITEELVRAALTNVVDPEIGLDIVNLGLVYRIDVLENGHLVDIDMTLTTPACPAGPQIIEQARQAVLSLADVYKGLEEVKINLVWTPFWNPSLMSEDAREELGFY</sequence>
<reference evidence="2 3" key="1">
    <citation type="journal article" date="2011" name="J. Bacteriol.">
        <title>Draft genome sequence of the anoxygenic filamentous phototrophic bacterium Oscillochloris trichoides subsp. DG-6.</title>
        <authorList>
            <person name="Kuznetsov B.B."/>
            <person name="Ivanovsky R.N."/>
            <person name="Keppen O.I."/>
            <person name="Sukhacheva M.V."/>
            <person name="Bumazhkin B.K."/>
            <person name="Patutina E.O."/>
            <person name="Beletsky A.V."/>
            <person name="Mardanov A.V."/>
            <person name="Baslerov R.V."/>
            <person name="Panteleeva A.N."/>
            <person name="Kolganova T.V."/>
            <person name="Ravin N.V."/>
            <person name="Skryabin K.G."/>
        </authorList>
    </citation>
    <scope>NUCLEOTIDE SEQUENCE [LARGE SCALE GENOMIC DNA]</scope>
    <source>
        <strain evidence="2 3">DG-6</strain>
    </source>
</reference>
<dbReference type="PANTHER" id="PTHR42831:SF1">
    <property type="entry name" value="FE-S PROTEIN MATURATION AUXILIARY FACTOR YITW"/>
    <property type="match status" value="1"/>
</dbReference>
<dbReference type="Proteomes" id="UP000054010">
    <property type="component" value="Unassembled WGS sequence"/>
</dbReference>
<dbReference type="PANTHER" id="PTHR42831">
    <property type="entry name" value="FE-S PROTEIN MATURATION AUXILIARY FACTOR YITW"/>
    <property type="match status" value="1"/>
</dbReference>
<gene>
    <name evidence="2" type="ORF">OSCT_2078</name>
</gene>
<accession>E1IFH7</accession>
<proteinExistence type="predicted"/>
<dbReference type="EMBL" id="ADVR01000091">
    <property type="protein sequence ID" value="EFO80087.1"/>
    <property type="molecule type" value="Genomic_DNA"/>
</dbReference>
<feature type="domain" description="MIP18 family-like" evidence="1">
    <location>
        <begin position="5"/>
        <end position="71"/>
    </location>
</feature>
<dbReference type="STRING" id="765420.OSCT_2078"/>
<dbReference type="eggNOG" id="COG2151">
    <property type="taxonomic scope" value="Bacteria"/>
</dbReference>
<dbReference type="Pfam" id="PF01883">
    <property type="entry name" value="FeS_assembly_P"/>
    <property type="match status" value="1"/>
</dbReference>
<keyword evidence="3" id="KW-1185">Reference proteome</keyword>
<dbReference type="SUPFAM" id="SSF117916">
    <property type="entry name" value="Fe-S cluster assembly (FSCA) domain-like"/>
    <property type="match status" value="1"/>
</dbReference>
<evidence type="ECO:0000313" key="3">
    <source>
        <dbReference type="Proteomes" id="UP000054010"/>
    </source>
</evidence>
<dbReference type="OrthoDB" id="9805360at2"/>
<evidence type="ECO:0000313" key="2">
    <source>
        <dbReference type="EMBL" id="EFO80087.1"/>
    </source>
</evidence>
<dbReference type="InterPro" id="IPR002744">
    <property type="entry name" value="MIP18-like"/>
</dbReference>
<dbReference type="HOGENOM" id="CLU_091588_2_2_0"/>
<protein>
    <recommendedName>
        <fullName evidence="1">MIP18 family-like domain-containing protein</fullName>
    </recommendedName>
</protein>
<name>E1IFH7_9CHLR</name>
<evidence type="ECO:0000259" key="1">
    <source>
        <dbReference type="Pfam" id="PF01883"/>
    </source>
</evidence>
<dbReference type="AlphaFoldDB" id="E1IFH7"/>
<dbReference type="InterPro" id="IPR034904">
    <property type="entry name" value="FSCA_dom_sf"/>
</dbReference>
<dbReference type="Gene3D" id="3.30.300.130">
    <property type="entry name" value="Fe-S cluster assembly (FSCA)"/>
    <property type="match status" value="1"/>
</dbReference>
<organism evidence="2 3">
    <name type="scientific">Oscillochloris trichoides DG-6</name>
    <dbReference type="NCBI Taxonomy" id="765420"/>
    <lineage>
        <taxon>Bacteria</taxon>
        <taxon>Bacillati</taxon>
        <taxon>Chloroflexota</taxon>
        <taxon>Chloroflexia</taxon>
        <taxon>Chloroflexales</taxon>
        <taxon>Chloroflexineae</taxon>
        <taxon>Oscillochloridaceae</taxon>
        <taxon>Oscillochloris</taxon>
    </lineage>
</organism>
<dbReference type="InterPro" id="IPR052339">
    <property type="entry name" value="Fe-S_Maturation_MIP18"/>
</dbReference>